<dbReference type="InterPro" id="IPR036188">
    <property type="entry name" value="FAD/NAD-bd_sf"/>
</dbReference>
<feature type="domain" description="FAD-binding" evidence="1">
    <location>
        <begin position="4"/>
        <end position="308"/>
    </location>
</feature>
<evidence type="ECO:0000313" key="2">
    <source>
        <dbReference type="EMBL" id="ADB39196.1"/>
    </source>
</evidence>
<proteinExistence type="predicted"/>
<dbReference type="SUPFAM" id="SSF51905">
    <property type="entry name" value="FAD/NAD(P)-binding domain"/>
    <property type="match status" value="1"/>
</dbReference>
<protein>
    <submittedName>
        <fullName evidence="2">Monooxygenase FAD-binding protein</fullName>
    </submittedName>
</protein>
<gene>
    <name evidence="2" type="ordered locus">Slin_3185</name>
</gene>
<dbReference type="GO" id="GO:0071949">
    <property type="term" value="F:FAD binding"/>
    <property type="evidence" value="ECO:0007669"/>
    <property type="project" value="InterPro"/>
</dbReference>
<dbReference type="EMBL" id="CP001769">
    <property type="protein sequence ID" value="ADB39196.1"/>
    <property type="molecule type" value="Genomic_DNA"/>
</dbReference>
<accession>D2QMD3</accession>
<name>D2QMD3_SPILD</name>
<organism evidence="2 3">
    <name type="scientific">Spirosoma linguale (strain ATCC 33905 / DSM 74 / LMG 10896 / Claus 1)</name>
    <dbReference type="NCBI Taxonomy" id="504472"/>
    <lineage>
        <taxon>Bacteria</taxon>
        <taxon>Pseudomonadati</taxon>
        <taxon>Bacteroidota</taxon>
        <taxon>Cytophagia</taxon>
        <taxon>Cytophagales</taxon>
        <taxon>Cytophagaceae</taxon>
        <taxon>Spirosoma</taxon>
    </lineage>
</organism>
<dbReference type="eggNOG" id="COG0644">
    <property type="taxonomic scope" value="Bacteria"/>
</dbReference>
<evidence type="ECO:0000313" key="3">
    <source>
        <dbReference type="Proteomes" id="UP000002028"/>
    </source>
</evidence>
<dbReference type="Proteomes" id="UP000002028">
    <property type="component" value="Chromosome"/>
</dbReference>
<keyword evidence="3" id="KW-1185">Reference proteome</keyword>
<dbReference type="InterPro" id="IPR050407">
    <property type="entry name" value="Geranylgeranyl_reductase"/>
</dbReference>
<dbReference type="HOGENOM" id="CLU_024648_5_3_10"/>
<dbReference type="KEGG" id="sli:Slin_3185"/>
<reference evidence="2 3" key="1">
    <citation type="journal article" date="2010" name="Stand. Genomic Sci.">
        <title>Complete genome sequence of Spirosoma linguale type strain (1).</title>
        <authorList>
            <person name="Lail K."/>
            <person name="Sikorski J."/>
            <person name="Saunders E."/>
            <person name="Lapidus A."/>
            <person name="Glavina Del Rio T."/>
            <person name="Copeland A."/>
            <person name="Tice H."/>
            <person name="Cheng J.-F."/>
            <person name="Lucas S."/>
            <person name="Nolan M."/>
            <person name="Bruce D."/>
            <person name="Goodwin L."/>
            <person name="Pitluck S."/>
            <person name="Ivanova N."/>
            <person name="Mavromatis K."/>
            <person name="Ovchinnikova G."/>
            <person name="Pati A."/>
            <person name="Chen A."/>
            <person name="Palaniappan K."/>
            <person name="Land M."/>
            <person name="Hauser L."/>
            <person name="Chang Y.-J."/>
            <person name="Jeffries C.D."/>
            <person name="Chain P."/>
            <person name="Brettin T."/>
            <person name="Detter J.C."/>
            <person name="Schuetze A."/>
            <person name="Rohde M."/>
            <person name="Tindall B.J."/>
            <person name="Goeker M."/>
            <person name="Bristow J."/>
            <person name="Eisen J.A."/>
            <person name="Markowitz V."/>
            <person name="Hugenholtz P."/>
            <person name="Kyrpides N.C."/>
            <person name="Klenk H.-P."/>
            <person name="Chen F."/>
        </authorList>
    </citation>
    <scope>NUCLEOTIDE SEQUENCE [LARGE SCALE GENOMIC DNA]</scope>
    <source>
        <strain evidence="3">ATCC 33905 / DSM 74 / LMG 10896 / Claus 1</strain>
    </source>
</reference>
<dbReference type="Pfam" id="PF01494">
    <property type="entry name" value="FAD_binding_3"/>
    <property type="match status" value="1"/>
</dbReference>
<evidence type="ECO:0000259" key="1">
    <source>
        <dbReference type="Pfam" id="PF01494"/>
    </source>
</evidence>
<dbReference type="PRINTS" id="PR00420">
    <property type="entry name" value="RNGMNOXGNASE"/>
</dbReference>
<keyword evidence="2" id="KW-0503">Monooxygenase</keyword>
<dbReference type="GO" id="GO:0004497">
    <property type="term" value="F:monooxygenase activity"/>
    <property type="evidence" value="ECO:0007669"/>
    <property type="project" value="UniProtKB-KW"/>
</dbReference>
<dbReference type="PANTHER" id="PTHR42685">
    <property type="entry name" value="GERANYLGERANYL DIPHOSPHATE REDUCTASE"/>
    <property type="match status" value="1"/>
</dbReference>
<sequence>MRCDADVIIIGGGLAGLTASIHLTRADVQVLLLEKQDYPQHKVCGEYISNEVLPYLQHLGVDIDELNPSRISRFLLSTAAGKTVESTLPLGGFGVSRYTLDQFLADKAKSAGVDLRQADVTDIQFANNVFTVTTATEQTYTAKIVLGAYGKRSQLDKRLNRPFASRESGWLGVKAHYQADFPDDLVALHNFDGGYCGLSQVENGIVNACYLVNYRSFKAVKNIDSFQQHVLRKNPFLNEFFATATPLFARPLTISQISFDKKSPVENHILMCGDTAGLIHPLCGNGMAMAIHSAKLVSELVIQFFNGKLANRAALEKQYTSGWSAEFRTRLLTGRIAQTVLLYPAITNVILKSLQRTPGILPILIKQTHGKPLLV</sequence>
<dbReference type="PANTHER" id="PTHR42685:SF22">
    <property type="entry name" value="CONDITIONED MEDIUM FACTOR RECEPTOR 1"/>
    <property type="match status" value="1"/>
</dbReference>
<dbReference type="Gene3D" id="3.50.50.60">
    <property type="entry name" value="FAD/NAD(P)-binding domain"/>
    <property type="match status" value="1"/>
</dbReference>
<dbReference type="STRING" id="504472.Slin_3185"/>
<dbReference type="InterPro" id="IPR002938">
    <property type="entry name" value="FAD-bd"/>
</dbReference>
<keyword evidence="2" id="KW-0560">Oxidoreductase</keyword>
<dbReference type="AlphaFoldDB" id="D2QMD3"/>